<feature type="repeat" description="PPR" evidence="2">
    <location>
        <begin position="124"/>
        <end position="154"/>
    </location>
</feature>
<gene>
    <name evidence="4" type="primary">PCMP-H48_5</name>
    <name evidence="4" type="ORF">g.74361</name>
</gene>
<accession>A0A1D1Y0Y4</accession>
<dbReference type="InterPro" id="IPR002885">
    <property type="entry name" value="PPR_rpt"/>
</dbReference>
<name>A0A1D1Y0Y4_9ARAE</name>
<dbReference type="PANTHER" id="PTHR47926">
    <property type="entry name" value="PENTATRICOPEPTIDE REPEAT-CONTAINING PROTEIN"/>
    <property type="match status" value="1"/>
</dbReference>
<feature type="repeat" description="PPR" evidence="2">
    <location>
        <begin position="155"/>
        <end position="189"/>
    </location>
</feature>
<dbReference type="GO" id="GO:0003723">
    <property type="term" value="F:RNA binding"/>
    <property type="evidence" value="ECO:0007669"/>
    <property type="project" value="InterPro"/>
</dbReference>
<feature type="repeat" description="PPR" evidence="2">
    <location>
        <begin position="256"/>
        <end position="290"/>
    </location>
</feature>
<evidence type="ECO:0000313" key="4">
    <source>
        <dbReference type="EMBL" id="JAT48305.1"/>
    </source>
</evidence>
<dbReference type="NCBIfam" id="TIGR00756">
    <property type="entry name" value="PPR"/>
    <property type="match status" value="4"/>
</dbReference>
<dbReference type="InterPro" id="IPR011990">
    <property type="entry name" value="TPR-like_helical_dom_sf"/>
</dbReference>
<dbReference type="PROSITE" id="PS51375">
    <property type="entry name" value="PPR"/>
    <property type="match status" value="4"/>
</dbReference>
<dbReference type="EMBL" id="GDJX01019631">
    <property type="protein sequence ID" value="JAT48305.1"/>
    <property type="molecule type" value="Transcribed_RNA"/>
</dbReference>
<organism evidence="4">
    <name type="scientific">Anthurium amnicola</name>
    <dbReference type="NCBI Taxonomy" id="1678845"/>
    <lineage>
        <taxon>Eukaryota</taxon>
        <taxon>Viridiplantae</taxon>
        <taxon>Streptophyta</taxon>
        <taxon>Embryophyta</taxon>
        <taxon>Tracheophyta</taxon>
        <taxon>Spermatophyta</taxon>
        <taxon>Magnoliopsida</taxon>
        <taxon>Liliopsida</taxon>
        <taxon>Araceae</taxon>
        <taxon>Pothoideae</taxon>
        <taxon>Potheae</taxon>
        <taxon>Anthurium</taxon>
    </lineage>
</organism>
<evidence type="ECO:0000256" key="3">
    <source>
        <dbReference type="SAM" id="MobiDB-lite"/>
    </source>
</evidence>
<dbReference type="Gene3D" id="1.25.40.10">
    <property type="entry name" value="Tetratricopeptide repeat domain"/>
    <property type="match status" value="3"/>
</dbReference>
<dbReference type="FunFam" id="1.25.40.10:FF:001093">
    <property type="entry name" value="Pentatricopeptide repeat-containing protein At2g34400"/>
    <property type="match status" value="1"/>
</dbReference>
<dbReference type="Pfam" id="PF01535">
    <property type="entry name" value="PPR"/>
    <property type="match status" value="4"/>
</dbReference>
<feature type="repeat" description="PPR" evidence="2">
    <location>
        <begin position="394"/>
        <end position="428"/>
    </location>
</feature>
<dbReference type="GO" id="GO:0009451">
    <property type="term" value="P:RNA modification"/>
    <property type="evidence" value="ECO:0007669"/>
    <property type="project" value="InterPro"/>
</dbReference>
<dbReference type="InterPro" id="IPR046848">
    <property type="entry name" value="E_motif"/>
</dbReference>
<protein>
    <submittedName>
        <fullName evidence="4">Pentatricopeptide repeat-containing protein At4g37380, chloroplastic</fullName>
    </submittedName>
</protein>
<dbReference type="AlphaFoldDB" id="A0A1D1Y0Y4"/>
<dbReference type="Pfam" id="PF20431">
    <property type="entry name" value="E_motif"/>
    <property type="match status" value="1"/>
</dbReference>
<feature type="region of interest" description="Disordered" evidence="3">
    <location>
        <begin position="1"/>
        <end position="23"/>
    </location>
</feature>
<reference evidence="4" key="1">
    <citation type="submission" date="2015-07" db="EMBL/GenBank/DDBJ databases">
        <title>Transcriptome Assembly of Anthurium amnicola.</title>
        <authorList>
            <person name="Suzuki J."/>
        </authorList>
    </citation>
    <scope>NUCLEOTIDE SEQUENCE</scope>
</reference>
<evidence type="ECO:0000256" key="2">
    <source>
        <dbReference type="PROSITE-ProRule" id="PRU00708"/>
    </source>
</evidence>
<evidence type="ECO:0000256" key="1">
    <source>
        <dbReference type="ARBA" id="ARBA00022737"/>
    </source>
</evidence>
<proteinExistence type="predicted"/>
<dbReference type="Pfam" id="PF13041">
    <property type="entry name" value="PPR_2"/>
    <property type="match status" value="1"/>
</dbReference>
<dbReference type="InterPro" id="IPR046960">
    <property type="entry name" value="PPR_At4g14850-like_plant"/>
</dbReference>
<sequence length="437" mass="46520">MAARDGPGGTVTDAADHPPAPADLRSTVSWNAVLRSSPPRRALTLYAREMLRSPAAPNKFTFTFLIKACLRASAPGLAPHLHCHLAKLGLSSDPFLQSALMAAYAAAARLPAVLQLYSHGARGDPVVQTALVSAYAKCGLPDQAHRVFDNMTAANSVTWAAVVSGYAQSGRDAEALGVFRRMRLAGVEPTEACMISVLSASARLGALEEGRWVHRHISRCGARLTPSLGTALLTMYARCGCLDSAVRVFDDMPQRDRQAWAAMISAMAAHGQAGRALHLFDDMVGRGLLPDGVTYVGVLSACSHAGLTGEACRHFQRMTEVYNIAPGLEHYGCMVDVLGRAGRVEAAWGMVQSMPVEPDEFVLKSLLSACCGHGGYMGYAEWAAGKLTGIDAGHAGSYVLLSNAYASMGRWEDSARVRKLMRRRGVPKAPGSSLAEQ</sequence>
<keyword evidence="1" id="KW-0677">Repeat</keyword>